<comment type="caution">
    <text evidence="4">The sequence shown here is derived from an EMBL/GenBank/DDBJ whole genome shotgun (WGS) entry which is preliminary data.</text>
</comment>
<feature type="compositionally biased region" description="Acidic residues" evidence="2">
    <location>
        <begin position="54"/>
        <end position="65"/>
    </location>
</feature>
<feature type="domain" description="NF-kappa-B-activating protein C-terminal" evidence="3">
    <location>
        <begin position="217"/>
        <end position="315"/>
    </location>
</feature>
<gene>
    <name evidence="4" type="ORF">AG4045_025183</name>
</gene>
<evidence type="ECO:0000313" key="5">
    <source>
        <dbReference type="Proteomes" id="UP000593563"/>
    </source>
</evidence>
<evidence type="ECO:0000313" key="4">
    <source>
        <dbReference type="EMBL" id="KAF1002583.1"/>
    </source>
</evidence>
<accession>A0A6L5BB61</accession>
<sequence length="335" mass="38841">MANNRYRIYGNEPGDYLKGLDFLECRRLKRQELRKDLRNSIWNSTPSPPRNENDTCEFDDEDVERIDDKDKEVVMSSSESELYVSRSMRKRRTRRTLKRKSKRRYRESDQSDDSSDDYSSSDSEEEYRRQKRKRARRKISRRGRKRRDFSSDESSETSESSEDSDVRKKIVLLKNKKDSDENNNSELFVFEETKGALEGENAVIGPMPLPKPEGHISYGGALRPGEGDAIAQYVQKGKRIPRRGEVGLSADEISRFESVGYVMSGNRHSRMNAVRIRKENQVYSAEDKRALAMFNYEEKAKREQKVMASLRNLVQRAGPSNDPFADGRPAEDAHD</sequence>
<feature type="region of interest" description="Disordered" evidence="2">
    <location>
        <begin position="36"/>
        <end position="166"/>
    </location>
</feature>
<evidence type="ECO:0000256" key="2">
    <source>
        <dbReference type="SAM" id="MobiDB-lite"/>
    </source>
</evidence>
<evidence type="ECO:0000259" key="3">
    <source>
        <dbReference type="Pfam" id="PF06047"/>
    </source>
</evidence>
<protein>
    <recommendedName>
        <fullName evidence="3">NF-kappa-B-activating protein C-terminal domain-containing protein</fullName>
    </recommendedName>
</protein>
<dbReference type="AlphaFoldDB" id="A0A6L5BB61"/>
<proteinExistence type="inferred from homology"/>
<dbReference type="GO" id="GO:0010468">
    <property type="term" value="P:regulation of gene expression"/>
    <property type="evidence" value="ECO:0007669"/>
    <property type="project" value="TreeGrafter"/>
</dbReference>
<dbReference type="InterPro" id="IPR040466">
    <property type="entry name" value="NKAP"/>
</dbReference>
<reference evidence="4" key="1">
    <citation type="submission" date="2020-01" db="EMBL/GenBank/DDBJ databases">
        <title>The Celery Genome Sequence Reveals Sequential Paleo-tetraploidization, Resistance Gene Elimination, Karyotype Evolution, and Functional Innovation in Apiales.</title>
        <authorList>
            <person name="Song X."/>
        </authorList>
    </citation>
    <scope>NUCLEOTIDE SEQUENCE</scope>
    <source>
        <tissue evidence="4">Leaf</tissue>
    </source>
</reference>
<feature type="compositionally biased region" description="Basic residues" evidence="2">
    <location>
        <begin position="87"/>
        <end position="105"/>
    </location>
</feature>
<evidence type="ECO:0000256" key="1">
    <source>
        <dbReference type="ARBA" id="ARBA00009313"/>
    </source>
</evidence>
<dbReference type="Pfam" id="PF06047">
    <property type="entry name" value="Nkap_C"/>
    <property type="match status" value="1"/>
</dbReference>
<dbReference type="PANTHER" id="PTHR13087">
    <property type="entry name" value="NF-KAPPA B ACTIVATING PROTEIN"/>
    <property type="match status" value="1"/>
</dbReference>
<keyword evidence="5" id="KW-1185">Reference proteome</keyword>
<feature type="compositionally biased region" description="Basic residues" evidence="2">
    <location>
        <begin position="129"/>
        <end position="147"/>
    </location>
</feature>
<feature type="compositionally biased region" description="Low complexity" evidence="2">
    <location>
        <begin position="74"/>
        <end position="86"/>
    </location>
</feature>
<dbReference type="GO" id="GO:0005634">
    <property type="term" value="C:nucleus"/>
    <property type="evidence" value="ECO:0007669"/>
    <property type="project" value="TreeGrafter"/>
</dbReference>
<comment type="similarity">
    <text evidence="1">Belongs to the NKAP family.</text>
</comment>
<dbReference type="InterPro" id="IPR009269">
    <property type="entry name" value="NKAP_C"/>
</dbReference>
<dbReference type="GO" id="GO:0003682">
    <property type="term" value="F:chromatin binding"/>
    <property type="evidence" value="ECO:0007669"/>
    <property type="project" value="InterPro"/>
</dbReference>
<name>A0A6L5BB61_APIGR</name>
<feature type="region of interest" description="Disordered" evidence="2">
    <location>
        <begin position="313"/>
        <end position="335"/>
    </location>
</feature>
<organism evidence="4 5">
    <name type="scientific">Apium graveolens</name>
    <name type="common">Celery</name>
    <dbReference type="NCBI Taxonomy" id="4045"/>
    <lineage>
        <taxon>Eukaryota</taxon>
        <taxon>Viridiplantae</taxon>
        <taxon>Streptophyta</taxon>
        <taxon>Embryophyta</taxon>
        <taxon>Tracheophyta</taxon>
        <taxon>Spermatophyta</taxon>
        <taxon>Magnoliopsida</taxon>
        <taxon>eudicotyledons</taxon>
        <taxon>Gunneridae</taxon>
        <taxon>Pentapetalae</taxon>
        <taxon>asterids</taxon>
        <taxon>campanulids</taxon>
        <taxon>Apiales</taxon>
        <taxon>Apiaceae</taxon>
        <taxon>Apioideae</taxon>
        <taxon>apioid superclade</taxon>
        <taxon>Apieae</taxon>
        <taxon>Apium</taxon>
    </lineage>
</organism>
<feature type="compositionally biased region" description="Acidic residues" evidence="2">
    <location>
        <begin position="151"/>
        <end position="163"/>
    </location>
</feature>
<dbReference type="EMBL" id="WRXP01000827">
    <property type="protein sequence ID" value="KAF1002583.1"/>
    <property type="molecule type" value="Genomic_DNA"/>
</dbReference>
<dbReference type="Proteomes" id="UP000593563">
    <property type="component" value="Unassembled WGS sequence"/>
</dbReference>
<dbReference type="PANTHER" id="PTHR13087:SF0">
    <property type="entry name" value="NFKB ACTIVATING PROTEIN LIKE"/>
    <property type="match status" value="1"/>
</dbReference>